<dbReference type="InterPro" id="IPR002312">
    <property type="entry name" value="Asp/Asn-tRNA-synth_IIb"/>
</dbReference>
<feature type="compositionally biased region" description="Basic residues" evidence="13">
    <location>
        <begin position="88"/>
        <end position="98"/>
    </location>
</feature>
<keyword evidence="6 15" id="KW-0436">Ligase</keyword>
<dbReference type="SUPFAM" id="SSF50249">
    <property type="entry name" value="Nucleic acid-binding proteins"/>
    <property type="match status" value="1"/>
</dbReference>
<dbReference type="OrthoDB" id="372395at2759"/>
<comment type="caution">
    <text evidence="15">The sequence shown here is derived from an EMBL/GenBank/DDBJ whole genome shotgun (WGS) entry which is preliminary data.</text>
</comment>
<dbReference type="GO" id="GO:0005829">
    <property type="term" value="C:cytosol"/>
    <property type="evidence" value="ECO:0007669"/>
    <property type="project" value="TreeGrafter"/>
</dbReference>
<comment type="subcellular location">
    <subcellularLocation>
        <location evidence="1">Cytoplasm</location>
    </subcellularLocation>
</comment>
<dbReference type="InterPro" id="IPR004364">
    <property type="entry name" value="Aa-tRNA-synt_II"/>
</dbReference>
<dbReference type="PANTHER" id="PTHR43450:SF2">
    <property type="entry name" value="ASPARTATE--TRNA LIGASE"/>
    <property type="match status" value="1"/>
</dbReference>
<protein>
    <recommendedName>
        <fullName evidence="4">Aspartate--tRNA ligase, cytoplasmic</fullName>
        <ecNumber evidence="3">6.1.1.12</ecNumber>
    </recommendedName>
    <alternativeName>
        <fullName evidence="11">Aspartyl-tRNA synthetase</fullName>
    </alternativeName>
</protein>
<dbReference type="InterPro" id="IPR045864">
    <property type="entry name" value="aa-tRNA-synth_II/BPL/LPL"/>
</dbReference>
<dbReference type="GO" id="GO:0017101">
    <property type="term" value="C:aminoacyl-tRNA synthetase multienzyme complex"/>
    <property type="evidence" value="ECO:0007669"/>
    <property type="project" value="TreeGrafter"/>
</dbReference>
<dbReference type="GO" id="GO:0006422">
    <property type="term" value="P:aspartyl-tRNA aminoacylation"/>
    <property type="evidence" value="ECO:0007669"/>
    <property type="project" value="InterPro"/>
</dbReference>
<name>A0A2B7WGV7_9EURO</name>
<dbReference type="InterPro" id="IPR004523">
    <property type="entry name" value="Asp-tRNA_synthase_2"/>
</dbReference>
<evidence type="ECO:0000256" key="13">
    <source>
        <dbReference type="SAM" id="MobiDB-lite"/>
    </source>
</evidence>
<dbReference type="Pfam" id="PF00152">
    <property type="entry name" value="tRNA-synt_2"/>
    <property type="match status" value="1"/>
</dbReference>
<dbReference type="NCBIfam" id="NF003483">
    <property type="entry name" value="PRK05159.1"/>
    <property type="match status" value="1"/>
</dbReference>
<dbReference type="InterPro" id="IPR006195">
    <property type="entry name" value="aa-tRNA-synth_II"/>
</dbReference>
<keyword evidence="9" id="KW-0648">Protein biosynthesis</keyword>
<reference evidence="15 16" key="1">
    <citation type="submission" date="2017-10" db="EMBL/GenBank/DDBJ databases">
        <title>Comparative genomics in systemic dimorphic fungi from Ajellomycetaceae.</title>
        <authorList>
            <person name="Munoz J.F."/>
            <person name="Mcewen J.G."/>
            <person name="Clay O.K."/>
            <person name="Cuomo C.A."/>
        </authorList>
    </citation>
    <scope>NUCLEOTIDE SEQUENCE [LARGE SCALE GENOMIC DNA]</scope>
    <source>
        <strain evidence="15 16">UAMH130</strain>
    </source>
</reference>
<sequence length="970" mass="110130">MTGSDPGAPVISPRAAKSTRKHRRNSSLNMTIKTALTKLKETARPSSDSELSPASPRRSFTSIFLDRDVVSSSEDVLSDDSDFLSKKQQNRQSRKLKRESRSRMSGEMSEQSQTRKRERDAQAAREETDEMRARYGDLPLMQSRHRPREKLLKFDDVTPDSIGQEVTFRARIHHIRNMSSKLVFIVFRQQLTTMQGVLAEKLGAISTLMVQWAERIRVGSIVKVKAVLTKSKVPVTGTTIHDVELDIQDLHVIVHRQDQIPFSVYEAELPSKDFTANTDGRRNHVLDRTRLSNRILDLRTDTSQSIFRIQSAVSNLFRSSLDSQGFIEIHTPKLQASATESGASVFEVKYFSREAFLAQSPQLAKQMAIASDFERVYEIGAVFRAENSNTHRHLTEYTGLDIEMAIEEHYHEALETVDTVLKEIFKGIYGRYRREVDIIKNQFPHEDLVWLDETPIIPFAEGIKLLNESGWRRDGEELPTNEDLGTRDEIRLGELIKEKYHTDYYILDKFPKAARPFYAMEDPENPNLTNSFDIFVRGQEIVSGGQRIHDEKILEQRMREVGINPATMEDYMEGFRWGAPPHAGAGIGLERLIMLILKLGNIRLASLFYRDPKSFQDMPDASLILPYPESSTLEPPWEKEGYQSDGQERKFQPLDELIANYGDATSTSWPDEKYKVWRDHPTGAAVAYVPSSHGFAIIPGNPLCDPSQYSKVTIRFLRWLKTETRMKPIWILCSMPVEEILGEKLGWRTLSCVAEARIDPSRNQAAADADIAKKIRQAEREGVKVHHIPSDKPLPEDITSKIDARINEWRTHRKGPQIYLSDIKPWRSPRNYQYYYATDSTGTICAFVSLARLGANNMQIKYSLDFPGAPSGSIEYLITHAVQSAGKFGIKALTFGAGASSTLTPGHNMSSTKGKVLQTTYEAIVKQFGLNRKTEFRAKLGAFEEPLFIAYPRHGMGSKGIRAILNFFED</sequence>
<gene>
    <name evidence="15" type="ORF">GX51_08132</name>
</gene>
<evidence type="ECO:0000256" key="6">
    <source>
        <dbReference type="ARBA" id="ARBA00022598"/>
    </source>
</evidence>
<dbReference type="Proteomes" id="UP000224080">
    <property type="component" value="Unassembled WGS sequence"/>
</dbReference>
<dbReference type="CDD" id="cd00776">
    <property type="entry name" value="AsxRS_core"/>
    <property type="match status" value="1"/>
</dbReference>
<comment type="catalytic activity">
    <reaction evidence="12">
        <text>tRNA(Asp) + L-aspartate + ATP = L-aspartyl-tRNA(Asp) + AMP + diphosphate</text>
        <dbReference type="Rhea" id="RHEA:19649"/>
        <dbReference type="Rhea" id="RHEA-COMP:9660"/>
        <dbReference type="Rhea" id="RHEA-COMP:9678"/>
        <dbReference type="ChEBI" id="CHEBI:29991"/>
        <dbReference type="ChEBI" id="CHEBI:30616"/>
        <dbReference type="ChEBI" id="CHEBI:33019"/>
        <dbReference type="ChEBI" id="CHEBI:78442"/>
        <dbReference type="ChEBI" id="CHEBI:78516"/>
        <dbReference type="ChEBI" id="CHEBI:456215"/>
        <dbReference type="EC" id="6.1.1.12"/>
    </reaction>
</comment>
<evidence type="ECO:0000256" key="8">
    <source>
        <dbReference type="ARBA" id="ARBA00022840"/>
    </source>
</evidence>
<accession>A0A2B7WGV7</accession>
<evidence type="ECO:0000256" key="11">
    <source>
        <dbReference type="ARBA" id="ARBA00033155"/>
    </source>
</evidence>
<evidence type="ECO:0000256" key="9">
    <source>
        <dbReference type="ARBA" id="ARBA00022917"/>
    </source>
</evidence>
<dbReference type="PROSITE" id="PS50862">
    <property type="entry name" value="AA_TRNA_LIGASE_II"/>
    <property type="match status" value="1"/>
</dbReference>
<proteinExistence type="inferred from homology"/>
<evidence type="ECO:0000256" key="7">
    <source>
        <dbReference type="ARBA" id="ARBA00022741"/>
    </source>
</evidence>
<evidence type="ECO:0000313" key="15">
    <source>
        <dbReference type="EMBL" id="PGG95751.1"/>
    </source>
</evidence>
<dbReference type="EC" id="6.1.1.12" evidence="3"/>
<evidence type="ECO:0000256" key="4">
    <source>
        <dbReference type="ARBA" id="ARBA00018853"/>
    </source>
</evidence>
<comment type="similarity">
    <text evidence="2">Belongs to the class-II aminoacyl-tRNA synthetase family. Type 2 subfamily.</text>
</comment>
<dbReference type="PRINTS" id="PR01042">
    <property type="entry name" value="TRNASYNTHASP"/>
</dbReference>
<dbReference type="Gene3D" id="3.30.930.10">
    <property type="entry name" value="Bira Bifunctional Protein, Domain 2"/>
    <property type="match status" value="1"/>
</dbReference>
<feature type="compositionally biased region" description="Basic and acidic residues" evidence="13">
    <location>
        <begin position="113"/>
        <end position="131"/>
    </location>
</feature>
<keyword evidence="8" id="KW-0067">ATP-binding</keyword>
<keyword evidence="16" id="KW-1185">Reference proteome</keyword>
<dbReference type="Pfam" id="PF09924">
    <property type="entry name" value="LPG_synthase_C"/>
    <property type="match status" value="1"/>
</dbReference>
<dbReference type="PANTHER" id="PTHR43450">
    <property type="entry name" value="ASPARTYL-TRNA SYNTHETASE"/>
    <property type="match status" value="1"/>
</dbReference>
<organism evidence="15 16">
    <name type="scientific">Blastomyces parvus</name>
    <dbReference type="NCBI Taxonomy" id="2060905"/>
    <lineage>
        <taxon>Eukaryota</taxon>
        <taxon>Fungi</taxon>
        <taxon>Dikarya</taxon>
        <taxon>Ascomycota</taxon>
        <taxon>Pezizomycotina</taxon>
        <taxon>Eurotiomycetes</taxon>
        <taxon>Eurotiomycetidae</taxon>
        <taxon>Onygenales</taxon>
        <taxon>Ajellomycetaceae</taxon>
        <taxon>Blastomyces</taxon>
    </lineage>
</organism>
<dbReference type="SUPFAM" id="SSF55681">
    <property type="entry name" value="Class II aaRS and biotin synthetases"/>
    <property type="match status" value="1"/>
</dbReference>
<feature type="region of interest" description="Disordered" evidence="13">
    <location>
        <begin position="1"/>
        <end position="131"/>
    </location>
</feature>
<dbReference type="STRING" id="2060905.A0A2B7WGV7"/>
<dbReference type="GO" id="GO:0003723">
    <property type="term" value="F:RNA binding"/>
    <property type="evidence" value="ECO:0007669"/>
    <property type="project" value="TreeGrafter"/>
</dbReference>
<keyword evidence="10" id="KW-0030">Aminoacyl-tRNA synthetase</keyword>
<dbReference type="FunFam" id="2.40.50.140:FF:000132">
    <property type="entry name" value="Aspartyl-tRNA synthetase, cytoplasmic"/>
    <property type="match status" value="1"/>
</dbReference>
<dbReference type="FunFam" id="3.30.930.10:FF:000013">
    <property type="entry name" value="Aspartate--tRNA ligase, cytoplasmic"/>
    <property type="match status" value="1"/>
</dbReference>
<evidence type="ECO:0000313" key="16">
    <source>
        <dbReference type="Proteomes" id="UP000224080"/>
    </source>
</evidence>
<dbReference type="GO" id="GO:0004815">
    <property type="term" value="F:aspartate-tRNA ligase activity"/>
    <property type="evidence" value="ECO:0007669"/>
    <property type="project" value="UniProtKB-EC"/>
</dbReference>
<dbReference type="EMBL" id="PDNC01000208">
    <property type="protein sequence ID" value="PGG95751.1"/>
    <property type="molecule type" value="Genomic_DNA"/>
</dbReference>
<evidence type="ECO:0000256" key="10">
    <source>
        <dbReference type="ARBA" id="ARBA00023146"/>
    </source>
</evidence>
<dbReference type="InterPro" id="IPR012340">
    <property type="entry name" value="NA-bd_OB-fold"/>
</dbReference>
<dbReference type="CDD" id="cd04320">
    <property type="entry name" value="AspRS_cyto_N"/>
    <property type="match status" value="1"/>
</dbReference>
<evidence type="ECO:0000256" key="12">
    <source>
        <dbReference type="ARBA" id="ARBA00047904"/>
    </source>
</evidence>
<keyword evidence="7" id="KW-0547">Nucleotide-binding</keyword>
<dbReference type="Gene3D" id="2.40.50.140">
    <property type="entry name" value="Nucleic acid-binding proteins"/>
    <property type="match status" value="1"/>
</dbReference>
<dbReference type="InterPro" id="IPR024320">
    <property type="entry name" value="LPG_synthase_C"/>
</dbReference>
<feature type="domain" description="Aminoacyl-transfer RNA synthetases class-II family profile" evidence="14">
    <location>
        <begin position="307"/>
        <end position="626"/>
    </location>
</feature>
<evidence type="ECO:0000256" key="5">
    <source>
        <dbReference type="ARBA" id="ARBA00022490"/>
    </source>
</evidence>
<dbReference type="AlphaFoldDB" id="A0A2B7WGV7"/>
<evidence type="ECO:0000256" key="1">
    <source>
        <dbReference type="ARBA" id="ARBA00004496"/>
    </source>
</evidence>
<dbReference type="GO" id="GO:0005524">
    <property type="term" value="F:ATP binding"/>
    <property type="evidence" value="ECO:0007669"/>
    <property type="project" value="UniProtKB-KW"/>
</dbReference>
<keyword evidence="5" id="KW-0963">Cytoplasm</keyword>
<dbReference type="HAMAP" id="MF_02075">
    <property type="entry name" value="Asp_tRNA_synth_type2"/>
    <property type="match status" value="1"/>
</dbReference>
<evidence type="ECO:0000256" key="2">
    <source>
        <dbReference type="ARBA" id="ARBA00005312"/>
    </source>
</evidence>
<evidence type="ECO:0000259" key="14">
    <source>
        <dbReference type="PROSITE" id="PS50862"/>
    </source>
</evidence>
<feature type="compositionally biased region" description="Polar residues" evidence="13">
    <location>
        <begin position="44"/>
        <end position="62"/>
    </location>
</feature>
<evidence type="ECO:0000256" key="3">
    <source>
        <dbReference type="ARBA" id="ARBA00012841"/>
    </source>
</evidence>
<dbReference type="NCBIfam" id="TIGR00458">
    <property type="entry name" value="aspS_nondisc"/>
    <property type="match status" value="1"/>
</dbReference>